<evidence type="ECO:0000313" key="1">
    <source>
        <dbReference type="EMBL" id="SFE42231.1"/>
    </source>
</evidence>
<gene>
    <name evidence="1" type="ORF">SAMN04487969_102443</name>
</gene>
<proteinExistence type="predicted"/>
<name>A0A1I2AE39_9BACL</name>
<dbReference type="EMBL" id="FONN01000002">
    <property type="protein sequence ID" value="SFE42231.1"/>
    <property type="molecule type" value="Genomic_DNA"/>
</dbReference>
<dbReference type="AlphaFoldDB" id="A0A1I2AE39"/>
<reference evidence="2" key="1">
    <citation type="submission" date="2016-10" db="EMBL/GenBank/DDBJ databases">
        <authorList>
            <person name="Varghese N."/>
            <person name="Submissions S."/>
        </authorList>
    </citation>
    <scope>NUCLEOTIDE SEQUENCE [LARGE SCALE GENOMIC DNA]</scope>
    <source>
        <strain evidence="2">CGMCC 1.10223</strain>
    </source>
</reference>
<sequence length="59" mass="6745">MSKNIVVHTFYENGVAVWRAEWYQKFTEAELKQRAADSGFDVDHVSDTTGRLVNLKEGV</sequence>
<dbReference type="Proteomes" id="UP000183410">
    <property type="component" value="Unassembled WGS sequence"/>
</dbReference>
<evidence type="ECO:0000313" key="2">
    <source>
        <dbReference type="Proteomes" id="UP000183410"/>
    </source>
</evidence>
<protein>
    <submittedName>
        <fullName evidence="1">Uncharacterized protein</fullName>
    </submittedName>
</protein>
<dbReference type="RefSeq" id="WP_046230171.1">
    <property type="nucleotide sequence ID" value="NZ_FONN01000002.1"/>
</dbReference>
<keyword evidence="2" id="KW-1185">Reference proteome</keyword>
<organism evidence="1 2">
    <name type="scientific">Paenibacillus algorifonticola</name>
    <dbReference type="NCBI Taxonomy" id="684063"/>
    <lineage>
        <taxon>Bacteria</taxon>
        <taxon>Bacillati</taxon>
        <taxon>Bacillota</taxon>
        <taxon>Bacilli</taxon>
        <taxon>Bacillales</taxon>
        <taxon>Paenibacillaceae</taxon>
        <taxon>Paenibacillus</taxon>
    </lineage>
</organism>
<accession>A0A1I2AE39</accession>